<keyword evidence="3 7" id="KW-0863">Zinc-finger</keyword>
<dbReference type="Pfam" id="PF00642">
    <property type="entry name" value="zf-CCCH"/>
    <property type="match status" value="1"/>
</dbReference>
<dbReference type="SUPFAM" id="SSF90229">
    <property type="entry name" value="CCCH zinc finger"/>
    <property type="match status" value="1"/>
</dbReference>
<comment type="caution">
    <text evidence="10">The sequence shown here is derived from an EMBL/GenBank/DDBJ whole genome shotgun (WGS) entry which is preliminary data.</text>
</comment>
<dbReference type="Pfam" id="PF17846">
    <property type="entry name" value="XRN_M"/>
    <property type="match status" value="1"/>
</dbReference>
<sequence>MGVPAFFRWLAARYPPVMMDLLEGEERGPYDAGTEASLVRDTTGQLEARWVQVENLYVDCNGVVHPCCHPEGPGAVQPATEEEMLDNVGAYLDRLVAAARPTKLVYLALDGVAPRAKMNQQRTRRFCSAREADEAAAATRELLARRGHRPAAKARWDHNAITPGTEFMAKLAAFCRRWAESLVARCPQLSVIVSDAATPGEGEHKIMDWIRRSQADPDRRGERHAVCGQDADLMFLSLALHAPRVYVLRERVETRRKPRGGGKGGPPPEPRKAFGPPRLQYLSCQRLRRCLIGDASLNAAADGALPFPRDDERFLDDFVLLCFFVGNDFLPQLPSLSIPDGGLDLLLLLYRRALPRHLGGYLTDEATRSPSPAGKVDVKRVAVLLSVLGELEPEILRRRAKRDTGKPDTGKPDAKTDALVGLAASAAADYANSFAALSLDDEASRRDPTAAEAAETKALVERALAAHAATIEKAFAAGGKPLDLGAKGYRERYYKKVLAHGPPASGNLETDVTAMVAEYWRGVRFVAEYYHRGCASWSWYYPWHYAPLAADMAKCVLKSPEGLKLAYSKLVRDRPIQPLQQLMAVLPPQSAHCCPKAAAELMTSEKSELASQYPKSFPLDPNGKPAGLRWLWVALLPFCDIDRLVRVFGKRVAPALTEGERKRNRNGPAELVTARRLEDLAEDAWHDLPRDSPIPGSVKTSAGGGASLACSRVAYSPPELPPNAPPRRAGHDAPEDALADVRDYANASARAPRLPAGPESIDRALRAMAGLDKPRGPPRVPCRYFAKGTCDKGENCTFVHALPKPPPPAKCHKAPKILTKPKKPLEAGAKVFVPVKLKTKPPKAAS</sequence>
<feature type="zinc finger region" description="C3H1-type" evidence="7">
    <location>
        <begin position="776"/>
        <end position="803"/>
    </location>
</feature>
<gene>
    <name evidence="10" type="ORF">SO694_00149060</name>
</gene>
<evidence type="ECO:0000256" key="1">
    <source>
        <dbReference type="ARBA" id="ARBA00022722"/>
    </source>
</evidence>
<dbReference type="InterPro" id="IPR041412">
    <property type="entry name" value="Xrn1_helical"/>
</dbReference>
<protein>
    <submittedName>
        <fullName evidence="10">5'-3' exoribonuclease</fullName>
    </submittedName>
</protein>
<dbReference type="PROSITE" id="PS50103">
    <property type="entry name" value="ZF_C3H1"/>
    <property type="match status" value="1"/>
</dbReference>
<proteinExistence type="predicted"/>
<evidence type="ECO:0000256" key="6">
    <source>
        <dbReference type="ARBA" id="ARBA00022839"/>
    </source>
</evidence>
<dbReference type="Gene3D" id="4.10.1000.10">
    <property type="entry name" value="Zinc finger, CCCH-type"/>
    <property type="match status" value="1"/>
</dbReference>
<dbReference type="InterPro" id="IPR027073">
    <property type="entry name" value="5_3_exoribonuclease"/>
</dbReference>
<dbReference type="SMART" id="SM00356">
    <property type="entry name" value="ZnF_C3H1"/>
    <property type="match status" value="1"/>
</dbReference>
<keyword evidence="2 7" id="KW-0479">Metal-binding</keyword>
<evidence type="ECO:0000256" key="5">
    <source>
        <dbReference type="ARBA" id="ARBA00022833"/>
    </source>
</evidence>
<dbReference type="PANTHER" id="PTHR12341">
    <property type="entry name" value="5'-&gt;3' EXORIBONUCLEASE"/>
    <property type="match status" value="1"/>
</dbReference>
<evidence type="ECO:0000259" key="9">
    <source>
        <dbReference type="PROSITE" id="PS50103"/>
    </source>
</evidence>
<dbReference type="Gene3D" id="1.25.40.1050">
    <property type="match status" value="1"/>
</dbReference>
<evidence type="ECO:0000256" key="2">
    <source>
        <dbReference type="ARBA" id="ARBA00022723"/>
    </source>
</evidence>
<evidence type="ECO:0000256" key="8">
    <source>
        <dbReference type="SAM" id="MobiDB-lite"/>
    </source>
</evidence>
<dbReference type="Gene3D" id="3.40.50.12390">
    <property type="match status" value="2"/>
</dbReference>
<feature type="region of interest" description="Disordered" evidence="8">
    <location>
        <begin position="253"/>
        <end position="276"/>
    </location>
</feature>
<feature type="region of interest" description="Disordered" evidence="8">
    <location>
        <begin position="713"/>
        <end position="734"/>
    </location>
</feature>
<dbReference type="InterPro" id="IPR036855">
    <property type="entry name" value="Znf_CCCH_sf"/>
</dbReference>
<feature type="region of interest" description="Disordered" evidence="8">
    <location>
        <begin position="686"/>
        <end position="705"/>
    </location>
</feature>
<evidence type="ECO:0000256" key="4">
    <source>
        <dbReference type="ARBA" id="ARBA00022801"/>
    </source>
</evidence>
<evidence type="ECO:0000313" key="11">
    <source>
        <dbReference type="Proteomes" id="UP001363151"/>
    </source>
</evidence>
<dbReference type="EMBL" id="JBBJCI010000347">
    <property type="protein sequence ID" value="KAK7234107.1"/>
    <property type="molecule type" value="Genomic_DNA"/>
</dbReference>
<dbReference type="InterPro" id="IPR000571">
    <property type="entry name" value="Znf_CCCH"/>
</dbReference>
<keyword evidence="4" id="KW-0378">Hydrolase</keyword>
<organism evidence="10 11">
    <name type="scientific">Aureococcus anophagefferens</name>
    <name type="common">Harmful bloom alga</name>
    <dbReference type="NCBI Taxonomy" id="44056"/>
    <lineage>
        <taxon>Eukaryota</taxon>
        <taxon>Sar</taxon>
        <taxon>Stramenopiles</taxon>
        <taxon>Ochrophyta</taxon>
        <taxon>Pelagophyceae</taxon>
        <taxon>Pelagomonadales</taxon>
        <taxon>Pelagomonadaceae</taxon>
        <taxon>Aureococcus</taxon>
    </lineage>
</organism>
<dbReference type="CDD" id="cd18673">
    <property type="entry name" value="PIN_XRN1-2-like"/>
    <property type="match status" value="1"/>
</dbReference>
<evidence type="ECO:0000256" key="3">
    <source>
        <dbReference type="ARBA" id="ARBA00022771"/>
    </source>
</evidence>
<dbReference type="InterPro" id="IPR004859">
    <property type="entry name" value="Xrn1_N"/>
</dbReference>
<keyword evidence="1" id="KW-0540">Nuclease</keyword>
<keyword evidence="11" id="KW-1185">Reference proteome</keyword>
<reference evidence="10 11" key="1">
    <citation type="submission" date="2024-03" db="EMBL/GenBank/DDBJ databases">
        <title>Aureococcus anophagefferens CCMP1851 and Kratosvirus quantuckense: Draft genome of a second virus-susceptible host strain in the model system.</title>
        <authorList>
            <person name="Chase E."/>
            <person name="Truchon A.R."/>
            <person name="Schepens W."/>
            <person name="Wilhelm S.W."/>
        </authorList>
    </citation>
    <scope>NUCLEOTIDE SEQUENCE [LARGE SCALE GENOMIC DNA]</scope>
    <source>
        <strain evidence="10 11">CCMP1851</strain>
    </source>
</reference>
<accession>A0ABR1FNG7</accession>
<dbReference type="Proteomes" id="UP001363151">
    <property type="component" value="Unassembled WGS sequence"/>
</dbReference>
<keyword evidence="6" id="KW-0269">Exonuclease</keyword>
<evidence type="ECO:0000256" key="7">
    <source>
        <dbReference type="PROSITE-ProRule" id="PRU00723"/>
    </source>
</evidence>
<feature type="domain" description="C3H1-type" evidence="9">
    <location>
        <begin position="776"/>
        <end position="803"/>
    </location>
</feature>
<dbReference type="Pfam" id="PF03159">
    <property type="entry name" value="XRN_N"/>
    <property type="match status" value="1"/>
</dbReference>
<keyword evidence="5 7" id="KW-0862">Zinc</keyword>
<name>A0ABR1FNG7_AURAN</name>
<dbReference type="PANTHER" id="PTHR12341:SF41">
    <property type="entry name" value="5'-3' EXORIBONUCLEASE 2"/>
    <property type="match status" value="1"/>
</dbReference>
<evidence type="ECO:0000313" key="10">
    <source>
        <dbReference type="EMBL" id="KAK7234107.1"/>
    </source>
</evidence>